<dbReference type="OMA" id="SHLYYYL"/>
<evidence type="ECO:0000313" key="1">
    <source>
        <dbReference type="EMBL" id="EKD16498.1"/>
    </source>
</evidence>
<dbReference type="SUPFAM" id="SSF52047">
    <property type="entry name" value="RNI-like"/>
    <property type="match status" value="1"/>
</dbReference>
<sequence length="510" mass="57574">MAALSRCPLHDLADELLVGIVAQVGSKKDLCSLAVTCSRLQAFAEPRIYEDYLVRHGSHVLRILDCVAKRPERALAIRALHIQYPSRDRAGITFLNPVMRQMLNLRELTIEAPCCNDPSNLMLSEYFHHEGKIQYADYFTWASEMVRETTPMSTQLRVRVPLQTFTLHSHMASLRDRRTGQIQGRDAFNMGKNAAIFLHPTLRNLTISCFDINEDIAPILSPKYGSTPLKSLTFDECNIKVEGLAAILSVPKALERLTLGERMHCLEGYLHSPLGTNPAPFLDALALQEHSLQFIKHIGGHTPFPAHHSRKLSMANFTQITKMELDLHSALANILSETAPPWSLTAPPNLHLRLIRCTSASTKEKTTPQRMLEWLRRVPELDYILENDVIPRNHAVTELWYCEACTETWAEIAEFLAPQGQPQISTDQRRLRVFVLESTGFIPPYMLGEPRPVETLLYDSSVHGHDGYGATLYLPGTGDFLVPYGWTRLKDDLEPGTQIHLIGSNRCQSW</sequence>
<keyword evidence="2" id="KW-1185">Reference proteome</keyword>
<dbReference type="GeneID" id="18760902"/>
<dbReference type="EMBL" id="JH921438">
    <property type="protein sequence ID" value="EKD16498.1"/>
    <property type="molecule type" value="Genomic_DNA"/>
</dbReference>
<evidence type="ECO:0000313" key="2">
    <source>
        <dbReference type="Proteomes" id="UP000006753"/>
    </source>
</evidence>
<dbReference type="Proteomes" id="UP000006753">
    <property type="component" value="Unassembled WGS sequence"/>
</dbReference>
<dbReference type="OrthoDB" id="2522477at2759"/>
<dbReference type="eggNOG" id="ENOG502SPK2">
    <property type="taxonomic scope" value="Eukaryota"/>
</dbReference>
<accession>K1X764</accession>
<reference evidence="1 2" key="1">
    <citation type="journal article" date="2012" name="BMC Genomics">
        <title>Sequencing the genome of Marssonina brunnea reveals fungus-poplar co-evolution.</title>
        <authorList>
            <person name="Zhu S."/>
            <person name="Cao Y.-Z."/>
            <person name="Jiang C."/>
            <person name="Tan B.-Y."/>
            <person name="Wang Z."/>
            <person name="Feng S."/>
            <person name="Zhang L."/>
            <person name="Su X.-H."/>
            <person name="Brejova B."/>
            <person name="Vinar T."/>
            <person name="Xu M."/>
            <person name="Wang M.-X."/>
            <person name="Zhang S.-G."/>
            <person name="Huang M.-R."/>
            <person name="Wu R."/>
            <person name="Zhou Y."/>
        </authorList>
    </citation>
    <scope>NUCLEOTIDE SEQUENCE [LARGE SCALE GENOMIC DNA]</scope>
    <source>
        <strain evidence="1 2">MB_m1</strain>
    </source>
</reference>
<dbReference type="Gene3D" id="3.80.10.10">
    <property type="entry name" value="Ribonuclease Inhibitor"/>
    <property type="match status" value="1"/>
</dbReference>
<name>K1X764_MARBU</name>
<dbReference type="HOGENOM" id="CLU_534264_0_0_1"/>
<protein>
    <recommendedName>
        <fullName evidence="3">F-box domain-containing protein</fullName>
    </recommendedName>
</protein>
<dbReference type="AlphaFoldDB" id="K1X764"/>
<dbReference type="InterPro" id="IPR032675">
    <property type="entry name" value="LRR_dom_sf"/>
</dbReference>
<gene>
    <name evidence="1" type="ORF">MBM_04967</name>
</gene>
<organism evidence="1 2">
    <name type="scientific">Marssonina brunnea f. sp. multigermtubi (strain MB_m1)</name>
    <name type="common">Marssonina leaf spot fungus</name>
    <dbReference type="NCBI Taxonomy" id="1072389"/>
    <lineage>
        <taxon>Eukaryota</taxon>
        <taxon>Fungi</taxon>
        <taxon>Dikarya</taxon>
        <taxon>Ascomycota</taxon>
        <taxon>Pezizomycotina</taxon>
        <taxon>Leotiomycetes</taxon>
        <taxon>Helotiales</taxon>
        <taxon>Drepanopezizaceae</taxon>
        <taxon>Drepanopeziza</taxon>
    </lineage>
</organism>
<dbReference type="InParanoid" id="K1X764"/>
<evidence type="ECO:0008006" key="3">
    <source>
        <dbReference type="Google" id="ProtNLM"/>
    </source>
</evidence>
<dbReference type="KEGG" id="mbe:MBM_04967"/>
<proteinExistence type="predicted"/>